<organism evidence="2 3">
    <name type="scientific">Stella humosa</name>
    <dbReference type="NCBI Taxonomy" id="94"/>
    <lineage>
        <taxon>Bacteria</taxon>
        <taxon>Pseudomonadati</taxon>
        <taxon>Pseudomonadota</taxon>
        <taxon>Alphaproteobacteria</taxon>
        <taxon>Rhodospirillales</taxon>
        <taxon>Stellaceae</taxon>
        <taxon>Stella</taxon>
    </lineage>
</organism>
<proteinExistence type="predicted"/>
<dbReference type="EMBL" id="RJKX01000011">
    <property type="protein sequence ID" value="ROQ01136.1"/>
    <property type="molecule type" value="Genomic_DNA"/>
</dbReference>
<dbReference type="AlphaFoldDB" id="A0A3N1MJ84"/>
<accession>A0A3N1MJ84</accession>
<evidence type="ECO:0000313" key="3">
    <source>
        <dbReference type="Proteomes" id="UP000278222"/>
    </source>
</evidence>
<feature type="signal peptide" evidence="1">
    <location>
        <begin position="1"/>
        <end position="22"/>
    </location>
</feature>
<sequence length="209" mass="23836">MRQRPLRILVIAWLSMVGVAAADEGNYGFKGAVVGTTTLAEFRRANAFRGGERPYCSDRHPRFSEWFTLEAWEPKVGVIACTMNGPEDVLRKDWRRETIAGVDATPVYYFLDQKLVRIMITFRAEHYGTIAEEIAGKYGPADHTERRTIQNRMGATFGDRRHVWVRKTSSIAMGERGAAGKVDAGRLLMSHRPLSDLLEERRPKRRRDL</sequence>
<reference evidence="2 3" key="1">
    <citation type="submission" date="2018-11" db="EMBL/GenBank/DDBJ databases">
        <title>Genomic Encyclopedia of Type Strains, Phase IV (KMG-IV): sequencing the most valuable type-strain genomes for metagenomic binning, comparative biology and taxonomic classification.</title>
        <authorList>
            <person name="Goeker M."/>
        </authorList>
    </citation>
    <scope>NUCLEOTIDE SEQUENCE [LARGE SCALE GENOMIC DNA]</scope>
    <source>
        <strain evidence="2 3">DSM 5900</strain>
    </source>
</reference>
<protein>
    <submittedName>
        <fullName evidence="2">Uncharacterized protein</fullName>
    </submittedName>
</protein>
<evidence type="ECO:0000313" key="2">
    <source>
        <dbReference type="EMBL" id="ROQ01136.1"/>
    </source>
</evidence>
<evidence type="ECO:0000256" key="1">
    <source>
        <dbReference type="SAM" id="SignalP"/>
    </source>
</evidence>
<keyword evidence="1" id="KW-0732">Signal</keyword>
<gene>
    <name evidence="2" type="ORF">EDC65_0313</name>
</gene>
<name>A0A3N1MJ84_9PROT</name>
<dbReference type="RefSeq" id="WP_123687933.1">
    <property type="nucleotide sequence ID" value="NZ_AP019700.1"/>
</dbReference>
<dbReference type="Proteomes" id="UP000278222">
    <property type="component" value="Unassembled WGS sequence"/>
</dbReference>
<keyword evidence="3" id="KW-1185">Reference proteome</keyword>
<dbReference type="OrthoDB" id="10020011at2"/>
<feature type="chain" id="PRO_5018294367" evidence="1">
    <location>
        <begin position="23"/>
        <end position="209"/>
    </location>
</feature>
<comment type="caution">
    <text evidence="2">The sequence shown here is derived from an EMBL/GenBank/DDBJ whole genome shotgun (WGS) entry which is preliminary data.</text>
</comment>